<evidence type="ECO:0000313" key="6">
    <source>
        <dbReference type="Proteomes" id="UP000826725"/>
    </source>
</evidence>
<dbReference type="EMBL" id="AP024086">
    <property type="protein sequence ID" value="BCL61921.1"/>
    <property type="molecule type" value="Genomic_DNA"/>
</dbReference>
<keyword evidence="3" id="KW-0812">Transmembrane</keyword>
<gene>
    <name evidence="5" type="ORF">DGMP_26140</name>
</gene>
<keyword evidence="1 2" id="KW-0238">DNA-binding</keyword>
<dbReference type="InterPro" id="IPR023772">
    <property type="entry name" value="DNA-bd_HTH_TetR-type_CS"/>
</dbReference>
<dbReference type="InterPro" id="IPR050624">
    <property type="entry name" value="HTH-type_Tx_Regulator"/>
</dbReference>
<dbReference type="KEGG" id="dbk:DGMP_26140"/>
<keyword evidence="6" id="KW-1185">Reference proteome</keyword>
<dbReference type="PANTHER" id="PTHR43479:SF11">
    <property type="entry name" value="ACREF_ENVCD OPERON REPRESSOR-RELATED"/>
    <property type="match status" value="1"/>
</dbReference>
<sequence length="200" mass="23273">MSIREKKKQKTKQAILDAAITLFSSKGFDNTSIEELAKFAGIGKGTVYSYFQTKADIIHAFCDYELEQIHMKMMKKINMDAPILEQMLTIYMSEFNHVTRNREFGRIFMRSAVFPDENDVQTNLEIDDKYFQLFFPILERAKKRGELRDEIELLHITAHFYGLYILIVSAWYTGRIKTDEVASSMELLFSQALEGLQPKT</sequence>
<reference evidence="5" key="1">
    <citation type="submission" date="2020-09" db="EMBL/GenBank/DDBJ databases">
        <title>Desulfogranum mesoprofundum gen. nov., sp. nov., a novel mesophilic, sulfate-reducing chemolithoautotroph isolated from a deep-sea hydrothermal vent chimney in the Suiyo Seamount.</title>
        <authorList>
            <person name="Hashimoto Y."/>
            <person name="Nakagawa S."/>
        </authorList>
    </citation>
    <scope>NUCLEOTIDE SEQUENCE</scope>
    <source>
        <strain evidence="5">KT2</strain>
    </source>
</reference>
<dbReference type="PROSITE" id="PS01081">
    <property type="entry name" value="HTH_TETR_1"/>
    <property type="match status" value="1"/>
</dbReference>
<dbReference type="RefSeq" id="WP_228854330.1">
    <property type="nucleotide sequence ID" value="NZ_AP024086.1"/>
</dbReference>
<feature type="domain" description="HTH tetR-type" evidence="4">
    <location>
        <begin position="9"/>
        <end position="69"/>
    </location>
</feature>
<name>A0A8D5FJV9_9BACT</name>
<dbReference type="AlphaFoldDB" id="A0A8D5FJV9"/>
<proteinExistence type="predicted"/>
<accession>A0A8D5FJV9</accession>
<dbReference type="PROSITE" id="PS50977">
    <property type="entry name" value="HTH_TETR_2"/>
    <property type="match status" value="1"/>
</dbReference>
<evidence type="ECO:0000256" key="3">
    <source>
        <dbReference type="SAM" id="Phobius"/>
    </source>
</evidence>
<protein>
    <recommendedName>
        <fullName evidence="4">HTH tetR-type domain-containing protein</fullName>
    </recommendedName>
</protein>
<keyword evidence="3" id="KW-0472">Membrane</keyword>
<dbReference type="GO" id="GO:0003677">
    <property type="term" value="F:DNA binding"/>
    <property type="evidence" value="ECO:0007669"/>
    <property type="project" value="UniProtKB-UniRule"/>
</dbReference>
<feature type="DNA-binding region" description="H-T-H motif" evidence="2">
    <location>
        <begin position="32"/>
        <end position="51"/>
    </location>
</feature>
<dbReference type="Pfam" id="PF00440">
    <property type="entry name" value="TetR_N"/>
    <property type="match status" value="1"/>
</dbReference>
<organism evidence="5 6">
    <name type="scientific">Desulfomarina profundi</name>
    <dbReference type="NCBI Taxonomy" id="2772557"/>
    <lineage>
        <taxon>Bacteria</taxon>
        <taxon>Pseudomonadati</taxon>
        <taxon>Thermodesulfobacteriota</taxon>
        <taxon>Desulfobulbia</taxon>
        <taxon>Desulfobulbales</taxon>
        <taxon>Desulfobulbaceae</taxon>
        <taxon>Desulfomarina</taxon>
    </lineage>
</organism>
<evidence type="ECO:0000256" key="2">
    <source>
        <dbReference type="PROSITE-ProRule" id="PRU00335"/>
    </source>
</evidence>
<dbReference type="Proteomes" id="UP000826725">
    <property type="component" value="Chromosome"/>
</dbReference>
<feature type="transmembrane region" description="Helical" evidence="3">
    <location>
        <begin position="153"/>
        <end position="172"/>
    </location>
</feature>
<dbReference type="PANTHER" id="PTHR43479">
    <property type="entry name" value="ACREF/ENVCD OPERON REPRESSOR-RELATED"/>
    <property type="match status" value="1"/>
</dbReference>
<keyword evidence="3" id="KW-1133">Transmembrane helix</keyword>
<evidence type="ECO:0000259" key="4">
    <source>
        <dbReference type="PROSITE" id="PS50977"/>
    </source>
</evidence>
<dbReference type="InterPro" id="IPR001647">
    <property type="entry name" value="HTH_TetR"/>
</dbReference>
<evidence type="ECO:0000256" key="1">
    <source>
        <dbReference type="ARBA" id="ARBA00023125"/>
    </source>
</evidence>
<evidence type="ECO:0000313" key="5">
    <source>
        <dbReference type="EMBL" id="BCL61921.1"/>
    </source>
</evidence>